<sequence length="238" mass="26705">MRVSLKKIAGVFFFSAILLLTGCMYPGEEEGQGKIPYPEHVESIQRAVDTYQKESGGLLPIKTKDAETDKYIKYPIDFSKIVPDYTEKIPSSAYEKGGIFQYVLMDVEENPTVKVVDLRAAEIIRDLNLRKSMNGQIPFKDKIGDGVYEIDFEALGFKSPLTLESPYSDAHLPVVVGGDGNFYIDYSIDLNRILSEDNPEVRDGEDIRFLLEEGSVVVPAYSLPYTVNENNEPIFIGK</sequence>
<dbReference type="RefSeq" id="WP_115360662.1">
    <property type="nucleotide sequence ID" value="NZ_CP038012.1"/>
</dbReference>
<name>A0A380BJN4_SPOPA</name>
<dbReference type="OrthoDB" id="2449131at2"/>
<dbReference type="PROSITE" id="PS51257">
    <property type="entry name" value="PROKAR_LIPOPROTEIN"/>
    <property type="match status" value="1"/>
</dbReference>
<protein>
    <submittedName>
        <fullName evidence="1">Uncharacterized protein</fullName>
    </submittedName>
</protein>
<organism evidence="1 2">
    <name type="scientific">Sporosarcina pasteurii</name>
    <name type="common">Bacillus pasteurii</name>
    <dbReference type="NCBI Taxonomy" id="1474"/>
    <lineage>
        <taxon>Bacteria</taxon>
        <taxon>Bacillati</taxon>
        <taxon>Bacillota</taxon>
        <taxon>Bacilli</taxon>
        <taxon>Bacillales</taxon>
        <taxon>Caryophanaceae</taxon>
        <taxon>Sporosarcina</taxon>
    </lineage>
</organism>
<proteinExistence type="predicted"/>
<evidence type="ECO:0000313" key="2">
    <source>
        <dbReference type="Proteomes" id="UP000254519"/>
    </source>
</evidence>
<dbReference type="AlphaFoldDB" id="A0A380BJN4"/>
<keyword evidence="2" id="KW-1185">Reference proteome</keyword>
<gene>
    <name evidence="1" type="ORF">NCTC4822_01279</name>
</gene>
<accession>A0A380BJN4</accession>
<reference evidence="1 2" key="1">
    <citation type="submission" date="2018-06" db="EMBL/GenBank/DDBJ databases">
        <authorList>
            <consortium name="Pathogen Informatics"/>
            <person name="Doyle S."/>
        </authorList>
    </citation>
    <scope>NUCLEOTIDE SEQUENCE [LARGE SCALE GENOMIC DNA]</scope>
    <source>
        <strain evidence="2">ATCC 11859 / DSM 33 / NCIB 8841 / NCTC 4822</strain>
    </source>
</reference>
<dbReference type="EMBL" id="UGYZ01000002">
    <property type="protein sequence ID" value="SUJ02390.1"/>
    <property type="molecule type" value="Genomic_DNA"/>
</dbReference>
<dbReference type="Proteomes" id="UP000254519">
    <property type="component" value="Unassembled WGS sequence"/>
</dbReference>
<evidence type="ECO:0000313" key="1">
    <source>
        <dbReference type="EMBL" id="SUJ02390.1"/>
    </source>
</evidence>